<organism evidence="2 3">
    <name type="scientific">Halosaccharopolyspora lacisalsi</name>
    <dbReference type="NCBI Taxonomy" id="1000566"/>
    <lineage>
        <taxon>Bacteria</taxon>
        <taxon>Bacillati</taxon>
        <taxon>Actinomycetota</taxon>
        <taxon>Actinomycetes</taxon>
        <taxon>Pseudonocardiales</taxon>
        <taxon>Pseudonocardiaceae</taxon>
        <taxon>Halosaccharopolyspora</taxon>
    </lineage>
</organism>
<protein>
    <submittedName>
        <fullName evidence="2">Flp pilus assembly protein TadB</fullName>
    </submittedName>
</protein>
<accession>A0A839DQQ2</accession>
<dbReference type="RefSeq" id="WP_182542451.1">
    <property type="nucleotide sequence ID" value="NZ_JACGWZ010000001.1"/>
</dbReference>
<evidence type="ECO:0000256" key="1">
    <source>
        <dbReference type="SAM" id="Phobius"/>
    </source>
</evidence>
<keyword evidence="1" id="KW-0472">Membrane</keyword>
<reference evidence="2 3" key="1">
    <citation type="submission" date="2020-07" db="EMBL/GenBank/DDBJ databases">
        <title>Sequencing the genomes of 1000 actinobacteria strains.</title>
        <authorList>
            <person name="Klenk H.-P."/>
        </authorList>
    </citation>
    <scope>NUCLEOTIDE SEQUENCE [LARGE SCALE GENOMIC DNA]</scope>
    <source>
        <strain evidence="2 3">DSM 45975</strain>
    </source>
</reference>
<dbReference type="Proteomes" id="UP000569329">
    <property type="component" value="Unassembled WGS sequence"/>
</dbReference>
<dbReference type="EMBL" id="JACGWZ010000001">
    <property type="protein sequence ID" value="MBA8823069.1"/>
    <property type="molecule type" value="Genomic_DNA"/>
</dbReference>
<feature type="transmembrane region" description="Helical" evidence="1">
    <location>
        <begin position="74"/>
        <end position="92"/>
    </location>
</feature>
<evidence type="ECO:0000313" key="2">
    <source>
        <dbReference type="EMBL" id="MBA8823069.1"/>
    </source>
</evidence>
<dbReference type="Pfam" id="PF11239">
    <property type="entry name" value="DUF3040"/>
    <property type="match status" value="1"/>
</dbReference>
<proteinExistence type="predicted"/>
<name>A0A839DQQ2_9PSEU</name>
<gene>
    <name evidence="2" type="ORF">FHX42_000398</name>
</gene>
<dbReference type="AlphaFoldDB" id="A0A839DQQ2"/>
<comment type="caution">
    <text evidence="2">The sequence shown here is derived from an EMBL/GenBank/DDBJ whole genome shotgun (WGS) entry which is preliminary data.</text>
</comment>
<feature type="transmembrane region" description="Helical" evidence="1">
    <location>
        <begin position="48"/>
        <end position="68"/>
    </location>
</feature>
<evidence type="ECO:0000313" key="3">
    <source>
        <dbReference type="Proteomes" id="UP000569329"/>
    </source>
</evidence>
<sequence>MPGVGMLSKRERQRLAAIEHQLTEDDPDLAMRLRCFDRRTPRQRARTLHGLLLATMVFLVVLALVSLAGGSVPGAVALGVFALLPGITLLWLRRKHGGRSPSG</sequence>
<keyword evidence="1" id="KW-1133">Transmembrane helix</keyword>
<keyword evidence="3" id="KW-1185">Reference proteome</keyword>
<dbReference type="InterPro" id="IPR021401">
    <property type="entry name" value="DUF3040"/>
</dbReference>
<keyword evidence="1" id="KW-0812">Transmembrane</keyword>